<dbReference type="EMBL" id="MKQR01000028">
    <property type="protein sequence ID" value="OLR89802.1"/>
    <property type="molecule type" value="Genomic_DNA"/>
</dbReference>
<dbReference type="Proteomes" id="UP000186040">
    <property type="component" value="Unassembled WGS sequence"/>
</dbReference>
<keyword evidence="3" id="KW-1185">Reference proteome</keyword>
<dbReference type="AlphaFoldDB" id="A0A1Q9LCQ7"/>
<keyword evidence="1" id="KW-0472">Membrane</keyword>
<evidence type="ECO:0000256" key="1">
    <source>
        <dbReference type="SAM" id="Phobius"/>
    </source>
</evidence>
<keyword evidence="1" id="KW-1133">Transmembrane helix</keyword>
<feature type="transmembrane region" description="Helical" evidence="1">
    <location>
        <begin position="53"/>
        <end position="76"/>
    </location>
</feature>
<comment type="caution">
    <text evidence="2">The sequence shown here is derived from an EMBL/GenBank/DDBJ whole genome shotgun (WGS) entry which is preliminary data.</text>
</comment>
<feature type="transmembrane region" description="Helical" evidence="1">
    <location>
        <begin position="20"/>
        <end position="47"/>
    </location>
</feature>
<protein>
    <submittedName>
        <fullName evidence="2">Uncharacterized protein</fullName>
    </submittedName>
</protein>
<proteinExistence type="predicted"/>
<organism evidence="2 3">
    <name type="scientific">Actinokineospora bangkokensis</name>
    <dbReference type="NCBI Taxonomy" id="1193682"/>
    <lineage>
        <taxon>Bacteria</taxon>
        <taxon>Bacillati</taxon>
        <taxon>Actinomycetota</taxon>
        <taxon>Actinomycetes</taxon>
        <taxon>Pseudonocardiales</taxon>
        <taxon>Pseudonocardiaceae</taxon>
        <taxon>Actinokineospora</taxon>
    </lineage>
</organism>
<reference evidence="2 3" key="1">
    <citation type="submission" date="2016-10" db="EMBL/GenBank/DDBJ databases">
        <title>The Draft Genome Sequence of Actinokineospora bangkokensis 44EHWT reveals the biosynthetic pathway of antifungal compounds Thailandins with unusual extender unit butylmalonyl-CoA.</title>
        <authorList>
            <person name="Greule A."/>
            <person name="Intra B."/>
            <person name="Flemming S."/>
            <person name="Rommel M.G."/>
            <person name="Panbangred W."/>
            <person name="Bechthold A."/>
        </authorList>
    </citation>
    <scope>NUCLEOTIDE SEQUENCE [LARGE SCALE GENOMIC DNA]</scope>
    <source>
        <strain evidence="2 3">44EHW</strain>
    </source>
</reference>
<accession>A0A1Q9LCQ7</accession>
<dbReference type="PANTHER" id="PTHR34351">
    <property type="entry name" value="SLR1927 PROTEIN-RELATED"/>
    <property type="match status" value="1"/>
</dbReference>
<evidence type="ECO:0000313" key="2">
    <source>
        <dbReference type="EMBL" id="OLR89802.1"/>
    </source>
</evidence>
<gene>
    <name evidence="2" type="ORF">BJP25_01910</name>
</gene>
<evidence type="ECO:0000313" key="3">
    <source>
        <dbReference type="Proteomes" id="UP000186040"/>
    </source>
</evidence>
<dbReference type="PANTHER" id="PTHR34351:SF1">
    <property type="entry name" value="SLR1927 PROTEIN"/>
    <property type="match status" value="1"/>
</dbReference>
<sequence>MGAAAAAALREARRAARRWAPWLGVVTPLGWLVLGGSVVCWLLAAAFGWLELLVVGATGLLVFALCTGWAVGRTALEVRFGLDRERVVAGQSTGCGVEVAGRRSGGRLLALELELPIGPDIRVVDVPGLAAGQVHREWFEIPTTRRGVIPVGPAVTVRGDPLGVVRRALSWDRRRDLHVHPVTTPLSSLGAGLLRDLEGHTTNDPSNSDLAFHTLREYAPGDDRRHIHWRSSAKVSGAARNDTFLVRQYLDTRRARLVVVVDGHPAAYAEPDDFEVAMSVAGSLCLRAVEDEIDLSLLAAGQVVHDATAQRALDGLAMATPAELPLAELTARAARIAPDATMVALVTGAHRDFAELDRAAAQFTQDTSKTAFAVAAGRPAGLTGSASLTIAAVRDLTDLRAVVEGGTFG</sequence>
<keyword evidence="1" id="KW-0812">Transmembrane</keyword>
<name>A0A1Q9LCQ7_9PSEU</name>
<dbReference type="STRING" id="1193682.BJP25_01910"/>